<keyword evidence="3" id="KW-1185">Reference proteome</keyword>
<dbReference type="AlphaFoldDB" id="A0A7N0TDS7"/>
<keyword evidence="1" id="KW-0812">Transmembrane</keyword>
<keyword evidence="1" id="KW-0472">Membrane</keyword>
<dbReference type="PANTHER" id="PTHR34658">
    <property type="entry name" value="OS01G0151800 PROTEIN"/>
    <property type="match status" value="1"/>
</dbReference>
<dbReference type="EnsemblPlants" id="Kaladp0033s0033.1.v1.1">
    <property type="protein sequence ID" value="Kaladp0033s0033.1.v1.1.CDS.1"/>
    <property type="gene ID" value="Kaladp0033s0033.v1.1"/>
</dbReference>
<organism evidence="2 3">
    <name type="scientific">Kalanchoe fedtschenkoi</name>
    <name type="common">Lavender scallops</name>
    <name type="synonym">South American air plant</name>
    <dbReference type="NCBI Taxonomy" id="63787"/>
    <lineage>
        <taxon>Eukaryota</taxon>
        <taxon>Viridiplantae</taxon>
        <taxon>Streptophyta</taxon>
        <taxon>Embryophyta</taxon>
        <taxon>Tracheophyta</taxon>
        <taxon>Spermatophyta</taxon>
        <taxon>Magnoliopsida</taxon>
        <taxon>eudicotyledons</taxon>
        <taxon>Gunneridae</taxon>
        <taxon>Pentapetalae</taxon>
        <taxon>Saxifragales</taxon>
        <taxon>Crassulaceae</taxon>
        <taxon>Kalanchoe</taxon>
    </lineage>
</organism>
<dbReference type="Proteomes" id="UP000594263">
    <property type="component" value="Unplaced"/>
</dbReference>
<protein>
    <submittedName>
        <fullName evidence="2">Uncharacterized protein</fullName>
    </submittedName>
</protein>
<feature type="transmembrane region" description="Helical" evidence="1">
    <location>
        <begin position="81"/>
        <end position="102"/>
    </location>
</feature>
<reference evidence="2" key="1">
    <citation type="submission" date="2021-01" db="UniProtKB">
        <authorList>
            <consortium name="EnsemblPlants"/>
        </authorList>
    </citation>
    <scope>IDENTIFICATION</scope>
</reference>
<accession>A0A7N0TDS7</accession>
<name>A0A7N0TDS7_KALFE</name>
<proteinExistence type="predicted"/>
<dbReference type="Gramene" id="Kaladp0033s0033.1.v1.1">
    <property type="protein sequence ID" value="Kaladp0033s0033.1.v1.1.CDS.1"/>
    <property type="gene ID" value="Kaladp0033s0033.v1.1"/>
</dbReference>
<dbReference type="OMA" id="DYPREAM"/>
<evidence type="ECO:0000313" key="3">
    <source>
        <dbReference type="Proteomes" id="UP000594263"/>
    </source>
</evidence>
<sequence>MAFSAAAWTALLTATVAVASISAVTAFLSIISDQPRITNGASSCSAMSGDADSSVRLPLDGPMEVLCFPAHMVMRSRTDFVVPHIVVCLLVAFSACVIRAFLVSDG</sequence>
<evidence type="ECO:0000313" key="2">
    <source>
        <dbReference type="EnsemblPlants" id="Kaladp0033s0033.1.v1.1.CDS.1"/>
    </source>
</evidence>
<dbReference type="PANTHER" id="PTHR34658:SF2">
    <property type="entry name" value="OS01G0151800 PROTEIN"/>
    <property type="match status" value="1"/>
</dbReference>
<evidence type="ECO:0000256" key="1">
    <source>
        <dbReference type="SAM" id="Phobius"/>
    </source>
</evidence>
<keyword evidence="1" id="KW-1133">Transmembrane helix</keyword>